<proteinExistence type="predicted"/>
<dbReference type="AlphaFoldDB" id="A0A4Q5APD3"/>
<evidence type="ECO:0000313" key="1">
    <source>
        <dbReference type="EMBL" id="RYQ30975.1"/>
    </source>
</evidence>
<organism evidence="1 2">
    <name type="scientific">Bifidobacterium pseudolongum subsp. globosum</name>
    <dbReference type="NCBI Taxonomy" id="1690"/>
    <lineage>
        <taxon>Bacteria</taxon>
        <taxon>Bacillati</taxon>
        <taxon>Actinomycetota</taxon>
        <taxon>Actinomycetes</taxon>
        <taxon>Bifidobacteriales</taxon>
        <taxon>Bifidobacteriaceae</taxon>
        <taxon>Bifidobacterium</taxon>
    </lineage>
</organism>
<sequence>MKRFLKRKMKRALKRTLQQKVWYDTYGILWRRSDSTPKSLNHITDLTLWFFTIWFRGWCVMVDHCDSFLPTMTVSFCAKDCDNPLGSVEVIPPMRVINSGSGAYTVIDTDRLRERVRAGIIAFADAFDAS</sequence>
<dbReference type="EMBL" id="RYUT01000002">
    <property type="protein sequence ID" value="RYQ30975.1"/>
    <property type="molecule type" value="Genomic_DNA"/>
</dbReference>
<evidence type="ECO:0000313" key="2">
    <source>
        <dbReference type="Proteomes" id="UP000291920"/>
    </source>
</evidence>
<dbReference type="Proteomes" id="UP000291920">
    <property type="component" value="Unassembled WGS sequence"/>
</dbReference>
<accession>A0A4Q5APD3</accession>
<comment type="caution">
    <text evidence="1">The sequence shown here is derived from an EMBL/GenBank/DDBJ whole genome shotgun (WGS) entry which is preliminary data.</text>
</comment>
<reference evidence="1 2" key="1">
    <citation type="submission" date="2018-12" db="EMBL/GenBank/DDBJ databases">
        <title>Unveiling genomic diversity among members of the Bifidobacterium pseudolongum species, a widely distributed gut commensal of the animal kingdom.</title>
        <authorList>
            <person name="Lugli G.A."/>
            <person name="Duranti S."/>
            <person name="Albert K."/>
            <person name="Mancabelli L."/>
            <person name="Napoli S."/>
            <person name="Viappiani A."/>
            <person name="Anzalone R."/>
            <person name="Longhi G."/>
            <person name="Milani C."/>
            <person name="Turroni F."/>
            <person name="Alessandri G."/>
            <person name="Sela D.A."/>
            <person name="Van Sinderen D."/>
            <person name="Ventura M."/>
        </authorList>
    </citation>
    <scope>NUCLEOTIDE SEQUENCE [LARGE SCALE GENOMIC DNA]</scope>
    <source>
        <strain evidence="1 2">2017B</strain>
    </source>
</reference>
<name>A0A4Q5APD3_9BIFI</name>
<gene>
    <name evidence="1" type="ORF">PG2017B_0785</name>
</gene>
<protein>
    <submittedName>
        <fullName evidence="1">Uncharacterized protein</fullName>
    </submittedName>
</protein>